<dbReference type="EMBL" id="BOPL01000001">
    <property type="protein sequence ID" value="GIJ99583.1"/>
    <property type="molecule type" value="Genomic_DNA"/>
</dbReference>
<accession>A0A9P3BNR1</accession>
<organism evidence="3 4">
    <name type="scientific">Aspergillus viridinutans</name>
    <dbReference type="NCBI Taxonomy" id="75553"/>
    <lineage>
        <taxon>Eukaryota</taxon>
        <taxon>Fungi</taxon>
        <taxon>Dikarya</taxon>
        <taxon>Ascomycota</taxon>
        <taxon>Pezizomycotina</taxon>
        <taxon>Eurotiomycetes</taxon>
        <taxon>Eurotiomycetidae</taxon>
        <taxon>Eurotiales</taxon>
        <taxon>Aspergillaceae</taxon>
        <taxon>Aspergillus</taxon>
        <taxon>Aspergillus subgen. Fumigati</taxon>
    </lineage>
</organism>
<reference evidence="3 4" key="1">
    <citation type="submission" date="2021-02" db="EMBL/GenBank/DDBJ databases">
        <title>Pan-genome distribution and transcriptional activeness of fungal secondary metabolism genes in Aspergillus section Fumigati.</title>
        <authorList>
            <person name="Takahashi H."/>
            <person name="Umemura M."/>
            <person name="Ninomiya A."/>
            <person name="Kusuya Y."/>
            <person name="Urayama S."/>
            <person name="Shimizu M."/>
            <person name="Watanabe A."/>
            <person name="Kamei K."/>
            <person name="Yaguchi T."/>
            <person name="Hagiwara D."/>
        </authorList>
    </citation>
    <scope>NUCLEOTIDE SEQUENCE [LARGE SCALE GENOMIC DNA]</scope>
    <source>
        <strain evidence="3 4">IFM 47045</strain>
    </source>
</reference>
<dbReference type="InterPro" id="IPR036779">
    <property type="entry name" value="LysM_dom_sf"/>
</dbReference>
<name>A0A9P3BNR1_ASPVI</name>
<proteinExistence type="predicted"/>
<feature type="domain" description="LysM" evidence="2">
    <location>
        <begin position="31"/>
        <end position="75"/>
    </location>
</feature>
<dbReference type="AlphaFoldDB" id="A0A9P3BNR1"/>
<dbReference type="Proteomes" id="UP000710440">
    <property type="component" value="Unassembled WGS sequence"/>
</dbReference>
<dbReference type="SUPFAM" id="SSF54106">
    <property type="entry name" value="LysM domain"/>
    <property type="match status" value="1"/>
</dbReference>
<evidence type="ECO:0000313" key="3">
    <source>
        <dbReference type="EMBL" id="GIJ99583.1"/>
    </source>
</evidence>
<evidence type="ECO:0000313" key="4">
    <source>
        <dbReference type="Proteomes" id="UP000710440"/>
    </source>
</evidence>
<dbReference type="RefSeq" id="XP_043122770.1">
    <property type="nucleotide sequence ID" value="XM_043266835.1"/>
</dbReference>
<dbReference type="GeneID" id="66929699"/>
<dbReference type="SMART" id="SM00257">
    <property type="entry name" value="LysM"/>
    <property type="match status" value="2"/>
</dbReference>
<keyword evidence="1" id="KW-0732">Signal</keyword>
<comment type="caution">
    <text evidence="3">The sequence shown here is derived from an EMBL/GenBank/DDBJ whole genome shotgun (WGS) entry which is preliminary data.</text>
</comment>
<feature type="chain" id="PRO_5040478277" description="LysM domain-containing protein" evidence="1">
    <location>
        <begin position="18"/>
        <end position="233"/>
    </location>
</feature>
<dbReference type="PROSITE" id="PS51782">
    <property type="entry name" value="LYSM"/>
    <property type="match status" value="1"/>
</dbReference>
<dbReference type="InterPro" id="IPR018392">
    <property type="entry name" value="LysM"/>
</dbReference>
<dbReference type="Gene3D" id="3.10.350.10">
    <property type="entry name" value="LysM domain"/>
    <property type="match status" value="2"/>
</dbReference>
<evidence type="ECO:0000259" key="2">
    <source>
        <dbReference type="PROSITE" id="PS51782"/>
    </source>
</evidence>
<protein>
    <recommendedName>
        <fullName evidence="2">LysM domain-containing protein</fullName>
    </recommendedName>
</protein>
<feature type="signal peptide" evidence="1">
    <location>
        <begin position="1"/>
        <end position="17"/>
    </location>
</feature>
<dbReference type="Pfam" id="PF01476">
    <property type="entry name" value="LysM"/>
    <property type="match status" value="2"/>
</dbReference>
<keyword evidence="4" id="KW-1185">Reference proteome</keyword>
<evidence type="ECO:0000256" key="1">
    <source>
        <dbReference type="SAM" id="SignalP"/>
    </source>
</evidence>
<gene>
    <name evidence="3" type="ORF">Aspvir_001717</name>
</gene>
<dbReference type="CDD" id="cd00118">
    <property type="entry name" value="LysM"/>
    <property type="match status" value="1"/>
</dbReference>
<dbReference type="OrthoDB" id="2107166at2759"/>
<sequence>MALPLLSSLAFAVFALAVPHVASRQASNTTQYYTVLEGDSIFSIAAKLDRGACDIARANRMMDAEHLFPGFSLIIPDAVSNPDNDTCLLQAQNATATCIYGGPHDYTTVANDTITRVALYKLNITVDSLWTQNAKMFNVSSPDEVLPANSFLKVPQCMPSVCTITAFEFTYGVFKDLAEKYGTTVGQIMTLNFHYNYSSAVGTATDEALGLSYPIITLPVGCRALVDNPSSNL</sequence>